<evidence type="ECO:0000313" key="9">
    <source>
        <dbReference type="EMBL" id="GAA1571800.1"/>
    </source>
</evidence>
<dbReference type="PRINTS" id="PR01036">
    <property type="entry name" value="TCRTETB"/>
</dbReference>
<feature type="transmembrane region" description="Helical" evidence="7">
    <location>
        <begin position="330"/>
        <end position="347"/>
    </location>
</feature>
<evidence type="ECO:0000256" key="5">
    <source>
        <dbReference type="ARBA" id="ARBA00022989"/>
    </source>
</evidence>
<dbReference type="Pfam" id="PF07690">
    <property type="entry name" value="MFS_1"/>
    <property type="match status" value="1"/>
</dbReference>
<evidence type="ECO:0000256" key="1">
    <source>
        <dbReference type="ARBA" id="ARBA00004651"/>
    </source>
</evidence>
<evidence type="ECO:0000256" key="4">
    <source>
        <dbReference type="ARBA" id="ARBA00022692"/>
    </source>
</evidence>
<comment type="subcellular location">
    <subcellularLocation>
        <location evidence="1">Cell membrane</location>
        <topology evidence="1">Multi-pass membrane protein</topology>
    </subcellularLocation>
</comment>
<dbReference type="Proteomes" id="UP001501470">
    <property type="component" value="Unassembled WGS sequence"/>
</dbReference>
<keyword evidence="2" id="KW-0813">Transport</keyword>
<dbReference type="Gene3D" id="1.20.1720.10">
    <property type="entry name" value="Multidrug resistance protein D"/>
    <property type="match status" value="1"/>
</dbReference>
<evidence type="ECO:0000313" key="10">
    <source>
        <dbReference type="Proteomes" id="UP001501470"/>
    </source>
</evidence>
<keyword evidence="3" id="KW-1003">Cell membrane</keyword>
<feature type="transmembrane region" description="Helical" evidence="7">
    <location>
        <begin position="199"/>
        <end position="217"/>
    </location>
</feature>
<dbReference type="PANTHER" id="PTHR42718:SF46">
    <property type="entry name" value="BLR6921 PROTEIN"/>
    <property type="match status" value="1"/>
</dbReference>
<sequence>MEHHHERSGSWGTLALLCLAQFMVILDVTVVNVALPKMSDDLRLDAGAATWVVTAYTLCFGGLLVLGGRLGDLLGRRAVFLAGLAVFTASSLAAGLAGDAAVILGARAAQGVGAAMLSPAALSIVSTLFHGRRRHQALAVWGAVGGGGAAAGVLIGGLLVSGPGWSWVFFVNVPIGIAVGLAVRLMVPPSPRQPGRVDVPGALLLTGTAALVIYGLVRAGTAGWTATSTWLSFAGAAVLGLATAAVQRGTRSPLLPTGLLRRRPVIAGNAVMLAASSLLIGGFFLTSMLLQHRFGYSALRTGVLFLPVTLATIVSAHLTGRGLQRFGARPVMLVAFAVAAAGFGLLARIEPHAQPFSAVLPGFVLAAAGLGAGFVTASTSVMTSVDHAAAGGASGLLNTGHELGAALGVALVSAIAAGDLAAAPGGPLDGFTAAYTAAAVAAAVSAVVLAAALPGGRPAVTEGPVFVH</sequence>
<feature type="transmembrane region" description="Helical" evidence="7">
    <location>
        <begin position="12"/>
        <end position="35"/>
    </location>
</feature>
<organism evidence="9 10">
    <name type="scientific">Dactylosporangium maewongense</name>
    <dbReference type="NCBI Taxonomy" id="634393"/>
    <lineage>
        <taxon>Bacteria</taxon>
        <taxon>Bacillati</taxon>
        <taxon>Actinomycetota</taxon>
        <taxon>Actinomycetes</taxon>
        <taxon>Micromonosporales</taxon>
        <taxon>Micromonosporaceae</taxon>
        <taxon>Dactylosporangium</taxon>
    </lineage>
</organism>
<proteinExistence type="predicted"/>
<keyword evidence="5 7" id="KW-1133">Transmembrane helix</keyword>
<dbReference type="CDD" id="cd17321">
    <property type="entry name" value="MFS_MMR_MDR_like"/>
    <property type="match status" value="1"/>
</dbReference>
<evidence type="ECO:0000256" key="6">
    <source>
        <dbReference type="ARBA" id="ARBA00023136"/>
    </source>
</evidence>
<gene>
    <name evidence="9" type="ORF">GCM10009827_112220</name>
</gene>
<dbReference type="Gene3D" id="1.20.1250.20">
    <property type="entry name" value="MFS general substrate transporter like domains"/>
    <property type="match status" value="1"/>
</dbReference>
<name>A0ABP4P3J5_9ACTN</name>
<evidence type="ECO:0000256" key="3">
    <source>
        <dbReference type="ARBA" id="ARBA00022475"/>
    </source>
</evidence>
<dbReference type="PANTHER" id="PTHR42718">
    <property type="entry name" value="MAJOR FACILITATOR SUPERFAMILY MULTIDRUG TRANSPORTER MFSC"/>
    <property type="match status" value="1"/>
</dbReference>
<dbReference type="InterPro" id="IPR020846">
    <property type="entry name" value="MFS_dom"/>
</dbReference>
<keyword evidence="4 7" id="KW-0812">Transmembrane</keyword>
<evidence type="ECO:0000256" key="7">
    <source>
        <dbReference type="SAM" id="Phobius"/>
    </source>
</evidence>
<dbReference type="InterPro" id="IPR011701">
    <property type="entry name" value="MFS"/>
</dbReference>
<feature type="transmembrane region" description="Helical" evidence="7">
    <location>
        <begin position="47"/>
        <end position="66"/>
    </location>
</feature>
<feature type="transmembrane region" description="Helical" evidence="7">
    <location>
        <begin position="165"/>
        <end position="187"/>
    </location>
</feature>
<reference evidence="10" key="1">
    <citation type="journal article" date="2019" name="Int. J. Syst. Evol. Microbiol.">
        <title>The Global Catalogue of Microorganisms (GCM) 10K type strain sequencing project: providing services to taxonomists for standard genome sequencing and annotation.</title>
        <authorList>
            <consortium name="The Broad Institute Genomics Platform"/>
            <consortium name="The Broad Institute Genome Sequencing Center for Infectious Disease"/>
            <person name="Wu L."/>
            <person name="Ma J."/>
        </authorList>
    </citation>
    <scope>NUCLEOTIDE SEQUENCE [LARGE SCALE GENOMIC DNA]</scope>
    <source>
        <strain evidence="10">JCM 15933</strain>
    </source>
</reference>
<feature type="transmembrane region" description="Helical" evidence="7">
    <location>
        <begin position="229"/>
        <end position="246"/>
    </location>
</feature>
<evidence type="ECO:0000259" key="8">
    <source>
        <dbReference type="PROSITE" id="PS50850"/>
    </source>
</evidence>
<dbReference type="SUPFAM" id="SSF103473">
    <property type="entry name" value="MFS general substrate transporter"/>
    <property type="match status" value="1"/>
</dbReference>
<feature type="transmembrane region" description="Helical" evidence="7">
    <location>
        <begin position="434"/>
        <end position="453"/>
    </location>
</feature>
<feature type="transmembrane region" description="Helical" evidence="7">
    <location>
        <begin position="112"/>
        <end position="131"/>
    </location>
</feature>
<evidence type="ECO:0000256" key="2">
    <source>
        <dbReference type="ARBA" id="ARBA00022448"/>
    </source>
</evidence>
<protein>
    <recommendedName>
        <fullName evidence="8">Major facilitator superfamily (MFS) profile domain-containing protein</fullName>
    </recommendedName>
</protein>
<feature type="transmembrane region" description="Helical" evidence="7">
    <location>
        <begin position="138"/>
        <end position="159"/>
    </location>
</feature>
<dbReference type="RefSeq" id="WP_344514509.1">
    <property type="nucleotide sequence ID" value="NZ_BAAAQD010000047.1"/>
</dbReference>
<dbReference type="PROSITE" id="PS50850">
    <property type="entry name" value="MFS"/>
    <property type="match status" value="1"/>
</dbReference>
<comment type="caution">
    <text evidence="9">The sequence shown here is derived from an EMBL/GenBank/DDBJ whole genome shotgun (WGS) entry which is preliminary data.</text>
</comment>
<keyword evidence="6 7" id="KW-0472">Membrane</keyword>
<feature type="transmembrane region" description="Helical" evidence="7">
    <location>
        <begin position="266"/>
        <end position="286"/>
    </location>
</feature>
<feature type="transmembrane region" description="Helical" evidence="7">
    <location>
        <begin position="359"/>
        <end position="382"/>
    </location>
</feature>
<feature type="domain" description="Major facilitator superfamily (MFS) profile" evidence="8">
    <location>
        <begin position="13"/>
        <end position="457"/>
    </location>
</feature>
<accession>A0ABP4P3J5</accession>
<dbReference type="InterPro" id="IPR036259">
    <property type="entry name" value="MFS_trans_sf"/>
</dbReference>
<feature type="transmembrane region" description="Helical" evidence="7">
    <location>
        <begin position="403"/>
        <end position="422"/>
    </location>
</feature>
<keyword evidence="10" id="KW-1185">Reference proteome</keyword>
<feature type="transmembrane region" description="Helical" evidence="7">
    <location>
        <begin position="78"/>
        <end position="106"/>
    </location>
</feature>
<dbReference type="EMBL" id="BAAAQD010000047">
    <property type="protein sequence ID" value="GAA1571800.1"/>
    <property type="molecule type" value="Genomic_DNA"/>
</dbReference>
<feature type="transmembrane region" description="Helical" evidence="7">
    <location>
        <begin position="298"/>
        <end position="318"/>
    </location>
</feature>